<keyword evidence="3" id="KW-1185">Reference proteome</keyword>
<feature type="compositionally biased region" description="Low complexity" evidence="1">
    <location>
        <begin position="21"/>
        <end position="31"/>
    </location>
</feature>
<accession>A0AAD5S5W8</accession>
<feature type="region of interest" description="Disordered" evidence="1">
    <location>
        <begin position="163"/>
        <end position="365"/>
    </location>
</feature>
<feature type="compositionally biased region" description="Low complexity" evidence="1">
    <location>
        <begin position="59"/>
        <end position="78"/>
    </location>
</feature>
<protein>
    <submittedName>
        <fullName evidence="2">Uncharacterized protein</fullName>
    </submittedName>
</protein>
<dbReference type="Proteomes" id="UP001201980">
    <property type="component" value="Unassembled WGS sequence"/>
</dbReference>
<name>A0AAD5S5W8_9PEZI</name>
<feature type="compositionally biased region" description="Basic and acidic residues" evidence="1">
    <location>
        <begin position="345"/>
        <end position="358"/>
    </location>
</feature>
<proteinExistence type="predicted"/>
<evidence type="ECO:0000256" key="1">
    <source>
        <dbReference type="SAM" id="MobiDB-lite"/>
    </source>
</evidence>
<feature type="compositionally biased region" description="Basic and acidic residues" evidence="1">
    <location>
        <begin position="175"/>
        <end position="232"/>
    </location>
</feature>
<evidence type="ECO:0000313" key="2">
    <source>
        <dbReference type="EMBL" id="KAJ2906803.1"/>
    </source>
</evidence>
<gene>
    <name evidence="2" type="ORF">MKZ38_010794</name>
</gene>
<dbReference type="EMBL" id="JAKWBI020000009">
    <property type="protein sequence ID" value="KAJ2906803.1"/>
    <property type="molecule type" value="Genomic_DNA"/>
</dbReference>
<comment type="caution">
    <text evidence="2">The sequence shown here is derived from an EMBL/GenBank/DDBJ whole genome shotgun (WGS) entry which is preliminary data.</text>
</comment>
<dbReference type="AlphaFoldDB" id="A0AAD5S5W8"/>
<feature type="region of interest" description="Disordered" evidence="1">
    <location>
        <begin position="17"/>
        <end position="117"/>
    </location>
</feature>
<organism evidence="2 3">
    <name type="scientific">Zalerion maritima</name>
    <dbReference type="NCBI Taxonomy" id="339359"/>
    <lineage>
        <taxon>Eukaryota</taxon>
        <taxon>Fungi</taxon>
        <taxon>Dikarya</taxon>
        <taxon>Ascomycota</taxon>
        <taxon>Pezizomycotina</taxon>
        <taxon>Sordariomycetes</taxon>
        <taxon>Lulworthiomycetidae</taxon>
        <taxon>Lulworthiales</taxon>
        <taxon>Lulworthiaceae</taxon>
        <taxon>Zalerion</taxon>
    </lineage>
</organism>
<feature type="compositionally biased region" description="Basic and acidic residues" evidence="1">
    <location>
        <begin position="239"/>
        <end position="253"/>
    </location>
</feature>
<feature type="compositionally biased region" description="Basic and acidic residues" evidence="1">
    <location>
        <begin position="87"/>
        <end position="97"/>
    </location>
</feature>
<evidence type="ECO:0000313" key="3">
    <source>
        <dbReference type="Proteomes" id="UP001201980"/>
    </source>
</evidence>
<reference evidence="2" key="1">
    <citation type="submission" date="2022-07" db="EMBL/GenBank/DDBJ databases">
        <title>Draft genome sequence of Zalerion maritima ATCC 34329, a (micro)plastics degrading marine fungus.</title>
        <authorList>
            <person name="Paco A."/>
            <person name="Goncalves M.F.M."/>
            <person name="Rocha-Santos T.A.P."/>
            <person name="Alves A."/>
        </authorList>
    </citation>
    <scope>NUCLEOTIDE SEQUENCE</scope>
    <source>
        <strain evidence="2">ATCC 34329</strain>
    </source>
</reference>
<sequence length="365" mass="39173">MDMDMGMHYVGGSETAVAQRASASASASASSPDSRLPLFSPPIQTVYERSQSGAGKSPNAASTGKSSSNTNTKTAITKPNSTSQESRYPDLDPDHPLRGASLRPIRSPPHPNCQMCRDGEDHIHLVSLLVPSGQGRHGNGKTGKETRVQDRMEFAFEESVVCFPPEDGEDDGGDGDVKIKESGVEGKGEGKMEGKQKQGMRDRLLEKARSAVARRQERSRARALERRQKEQDQNQTKSQGKEKGKGRDQDDNKYNSYASEGVRGSRYSSPLRTGTFLRAGGNDSNNTGTGIAGRPAQAPAQPQYEPLAPTDIATRPMNGAGSAAQKAREDAGGEALARFFAPAEVPKKEGAEGDETKGSWRKKKA</sequence>